<organism evidence="5 6">
    <name type="scientific">Zemynaea arenosa</name>
    <dbReference type="NCBI Taxonomy" id="2561931"/>
    <lineage>
        <taxon>Bacteria</taxon>
        <taxon>Pseudomonadati</taxon>
        <taxon>Pseudomonadota</taxon>
        <taxon>Betaproteobacteria</taxon>
        <taxon>Burkholderiales</taxon>
        <taxon>Oxalobacteraceae</taxon>
        <taxon>Telluria group</taxon>
        <taxon>Zemynaea</taxon>
    </lineage>
</organism>
<dbReference type="InterPro" id="IPR000014">
    <property type="entry name" value="PAS"/>
</dbReference>
<dbReference type="PROSITE" id="PS50887">
    <property type="entry name" value="GGDEF"/>
    <property type="match status" value="1"/>
</dbReference>
<gene>
    <name evidence="5" type="ORF">E4L96_08045</name>
</gene>
<evidence type="ECO:0000259" key="3">
    <source>
        <dbReference type="PROSITE" id="PS50112"/>
    </source>
</evidence>
<evidence type="ECO:0000256" key="1">
    <source>
        <dbReference type="ARBA" id="ARBA00012528"/>
    </source>
</evidence>
<evidence type="ECO:0000256" key="2">
    <source>
        <dbReference type="ARBA" id="ARBA00034247"/>
    </source>
</evidence>
<comment type="caution">
    <text evidence="5">The sequence shown here is derived from an EMBL/GenBank/DDBJ whole genome shotgun (WGS) entry which is preliminary data.</text>
</comment>
<dbReference type="Proteomes" id="UP000298438">
    <property type="component" value="Unassembled WGS sequence"/>
</dbReference>
<dbReference type="SMART" id="SM00091">
    <property type="entry name" value="PAS"/>
    <property type="match status" value="1"/>
</dbReference>
<dbReference type="PANTHER" id="PTHR45138:SF9">
    <property type="entry name" value="DIGUANYLATE CYCLASE DGCM-RELATED"/>
    <property type="match status" value="1"/>
</dbReference>
<dbReference type="GO" id="GO:0006355">
    <property type="term" value="P:regulation of DNA-templated transcription"/>
    <property type="evidence" value="ECO:0007669"/>
    <property type="project" value="InterPro"/>
</dbReference>
<dbReference type="SMART" id="SM00267">
    <property type="entry name" value="GGDEF"/>
    <property type="match status" value="1"/>
</dbReference>
<dbReference type="GO" id="GO:1902201">
    <property type="term" value="P:negative regulation of bacterial-type flagellum-dependent cell motility"/>
    <property type="evidence" value="ECO:0007669"/>
    <property type="project" value="TreeGrafter"/>
</dbReference>
<dbReference type="Pfam" id="PF00989">
    <property type="entry name" value="PAS"/>
    <property type="match status" value="1"/>
</dbReference>
<evidence type="ECO:0000313" key="5">
    <source>
        <dbReference type="EMBL" id="TFW22367.1"/>
    </source>
</evidence>
<accession>A0A4Y9SG61</accession>
<evidence type="ECO:0000259" key="4">
    <source>
        <dbReference type="PROSITE" id="PS50887"/>
    </source>
</evidence>
<dbReference type="Gene3D" id="3.30.450.20">
    <property type="entry name" value="PAS domain"/>
    <property type="match status" value="1"/>
</dbReference>
<dbReference type="GO" id="GO:0052621">
    <property type="term" value="F:diguanylate cyclase activity"/>
    <property type="evidence" value="ECO:0007669"/>
    <property type="project" value="UniProtKB-EC"/>
</dbReference>
<dbReference type="Pfam" id="PF00990">
    <property type="entry name" value="GGDEF"/>
    <property type="match status" value="1"/>
</dbReference>
<feature type="domain" description="PAS" evidence="3">
    <location>
        <begin position="34"/>
        <end position="104"/>
    </location>
</feature>
<dbReference type="Gene3D" id="3.30.70.270">
    <property type="match status" value="1"/>
</dbReference>
<dbReference type="InterPro" id="IPR029787">
    <property type="entry name" value="Nucleotide_cyclase"/>
</dbReference>
<dbReference type="PROSITE" id="PS50112">
    <property type="entry name" value="PAS"/>
    <property type="match status" value="1"/>
</dbReference>
<dbReference type="CDD" id="cd00130">
    <property type="entry name" value="PAS"/>
    <property type="match status" value="1"/>
</dbReference>
<dbReference type="InterPro" id="IPR000160">
    <property type="entry name" value="GGDEF_dom"/>
</dbReference>
<evidence type="ECO:0000313" key="6">
    <source>
        <dbReference type="Proteomes" id="UP000298438"/>
    </source>
</evidence>
<comment type="catalytic activity">
    <reaction evidence="2">
        <text>2 GTP = 3',3'-c-di-GMP + 2 diphosphate</text>
        <dbReference type="Rhea" id="RHEA:24898"/>
        <dbReference type="ChEBI" id="CHEBI:33019"/>
        <dbReference type="ChEBI" id="CHEBI:37565"/>
        <dbReference type="ChEBI" id="CHEBI:58805"/>
        <dbReference type="EC" id="2.7.7.65"/>
    </reaction>
</comment>
<dbReference type="GO" id="GO:0043709">
    <property type="term" value="P:cell adhesion involved in single-species biofilm formation"/>
    <property type="evidence" value="ECO:0007669"/>
    <property type="project" value="TreeGrafter"/>
</dbReference>
<protein>
    <recommendedName>
        <fullName evidence="1">diguanylate cyclase</fullName>
        <ecNumber evidence="1">2.7.7.65</ecNumber>
    </recommendedName>
</protein>
<dbReference type="PANTHER" id="PTHR45138">
    <property type="entry name" value="REGULATORY COMPONENTS OF SENSORY TRANSDUCTION SYSTEM"/>
    <property type="match status" value="1"/>
</dbReference>
<dbReference type="SUPFAM" id="SSF55073">
    <property type="entry name" value="Nucleotide cyclase"/>
    <property type="match status" value="1"/>
</dbReference>
<proteinExistence type="predicted"/>
<sequence length="341" mass="36772">MANHFFFKRAPYIDNSGSCQPAAYNVADMISQLPASIVASLVEEALDAVVIIDEACIIRYVNPAMQHLSGFAPGEIVGQSLNGLLPEALAALHDSHVRQYADAGDRQSSVLGRVRDFAIRHRTGEMIPIALKALDLGVTDGVRYFGAFVEDLRPRKALEAAQNALLAKLEEQALTDTLTRLPNRRAYNQEAEHTMARARRQGGAVTIGIADIDHFKQVNDTYGHPTGDVVLCELASIIREAARGTDVVARTGGEEFGLIFPNAAPDKAQLVAERIRKAVEAASILTPGGHSLKVTLSIGLAELRPDLHVEDALAIADAALYDAKNGGRNQVCIRLDADVMH</sequence>
<dbReference type="CDD" id="cd01949">
    <property type="entry name" value="GGDEF"/>
    <property type="match status" value="1"/>
</dbReference>
<dbReference type="InterPro" id="IPR013767">
    <property type="entry name" value="PAS_fold"/>
</dbReference>
<dbReference type="SUPFAM" id="SSF55785">
    <property type="entry name" value="PYP-like sensor domain (PAS domain)"/>
    <property type="match status" value="1"/>
</dbReference>
<dbReference type="InterPro" id="IPR050469">
    <property type="entry name" value="Diguanylate_Cyclase"/>
</dbReference>
<dbReference type="FunFam" id="3.30.70.270:FF:000001">
    <property type="entry name" value="Diguanylate cyclase domain protein"/>
    <property type="match status" value="1"/>
</dbReference>
<dbReference type="EMBL" id="SPVF01000107">
    <property type="protein sequence ID" value="TFW22367.1"/>
    <property type="molecule type" value="Genomic_DNA"/>
</dbReference>
<dbReference type="AlphaFoldDB" id="A0A4Y9SG61"/>
<reference evidence="5 6" key="1">
    <citation type="submission" date="2019-03" db="EMBL/GenBank/DDBJ databases">
        <title>Draft Genome Sequence of Massilia arenosa sp. nov., a Novel Massilia Species Isolated from a Sandy-loam Maize Soil.</title>
        <authorList>
            <person name="Raths R."/>
            <person name="Peta V."/>
            <person name="Bucking H."/>
        </authorList>
    </citation>
    <scope>NUCLEOTIDE SEQUENCE [LARGE SCALE GENOMIC DNA]</scope>
    <source>
        <strain evidence="5 6">MC02</strain>
    </source>
</reference>
<dbReference type="NCBIfam" id="TIGR00229">
    <property type="entry name" value="sensory_box"/>
    <property type="match status" value="1"/>
</dbReference>
<feature type="domain" description="GGDEF" evidence="4">
    <location>
        <begin position="203"/>
        <end position="336"/>
    </location>
</feature>
<dbReference type="OrthoDB" id="9813903at2"/>
<name>A0A4Y9SG61_9BURK</name>
<dbReference type="InterPro" id="IPR043128">
    <property type="entry name" value="Rev_trsase/Diguanyl_cyclase"/>
</dbReference>
<keyword evidence="6" id="KW-1185">Reference proteome</keyword>
<dbReference type="GO" id="GO:0005886">
    <property type="term" value="C:plasma membrane"/>
    <property type="evidence" value="ECO:0007669"/>
    <property type="project" value="TreeGrafter"/>
</dbReference>
<dbReference type="EC" id="2.7.7.65" evidence="1"/>
<dbReference type="InterPro" id="IPR035965">
    <property type="entry name" value="PAS-like_dom_sf"/>
</dbReference>
<dbReference type="NCBIfam" id="TIGR00254">
    <property type="entry name" value="GGDEF"/>
    <property type="match status" value="1"/>
</dbReference>